<dbReference type="EMBL" id="VSRR010114376">
    <property type="protein sequence ID" value="MPC98510.1"/>
    <property type="molecule type" value="Genomic_DNA"/>
</dbReference>
<protein>
    <submittedName>
        <fullName evidence="1">Uncharacterized protein</fullName>
    </submittedName>
</protein>
<gene>
    <name evidence="1" type="ORF">E2C01_093883</name>
</gene>
<proteinExistence type="predicted"/>
<accession>A0A5B7JNX8</accession>
<keyword evidence="2" id="KW-1185">Reference proteome</keyword>
<organism evidence="1 2">
    <name type="scientific">Portunus trituberculatus</name>
    <name type="common">Swimming crab</name>
    <name type="synonym">Neptunus trituberculatus</name>
    <dbReference type="NCBI Taxonomy" id="210409"/>
    <lineage>
        <taxon>Eukaryota</taxon>
        <taxon>Metazoa</taxon>
        <taxon>Ecdysozoa</taxon>
        <taxon>Arthropoda</taxon>
        <taxon>Crustacea</taxon>
        <taxon>Multicrustacea</taxon>
        <taxon>Malacostraca</taxon>
        <taxon>Eumalacostraca</taxon>
        <taxon>Eucarida</taxon>
        <taxon>Decapoda</taxon>
        <taxon>Pleocyemata</taxon>
        <taxon>Brachyura</taxon>
        <taxon>Eubrachyura</taxon>
        <taxon>Portunoidea</taxon>
        <taxon>Portunidae</taxon>
        <taxon>Portuninae</taxon>
        <taxon>Portunus</taxon>
    </lineage>
</organism>
<sequence length="88" mass="10153">MEGDVDVGGTARCLFSKYLSCLENPRVTETTRVIETPVGLRKLGEEYTDKEFSGFTGEKDNIRRLVSMERKRRYMKEVLSSILENRTD</sequence>
<dbReference type="Proteomes" id="UP000324222">
    <property type="component" value="Unassembled WGS sequence"/>
</dbReference>
<evidence type="ECO:0000313" key="1">
    <source>
        <dbReference type="EMBL" id="MPC98510.1"/>
    </source>
</evidence>
<name>A0A5B7JNX8_PORTR</name>
<evidence type="ECO:0000313" key="2">
    <source>
        <dbReference type="Proteomes" id="UP000324222"/>
    </source>
</evidence>
<dbReference type="AlphaFoldDB" id="A0A5B7JNX8"/>
<comment type="caution">
    <text evidence="1">The sequence shown here is derived from an EMBL/GenBank/DDBJ whole genome shotgun (WGS) entry which is preliminary data.</text>
</comment>
<reference evidence="1 2" key="1">
    <citation type="submission" date="2019-05" db="EMBL/GenBank/DDBJ databases">
        <title>Another draft genome of Portunus trituberculatus and its Hox gene families provides insights of decapod evolution.</title>
        <authorList>
            <person name="Jeong J.-H."/>
            <person name="Song I."/>
            <person name="Kim S."/>
            <person name="Choi T."/>
            <person name="Kim D."/>
            <person name="Ryu S."/>
            <person name="Kim W."/>
        </authorList>
    </citation>
    <scope>NUCLEOTIDE SEQUENCE [LARGE SCALE GENOMIC DNA]</scope>
    <source>
        <tissue evidence="1">Muscle</tissue>
    </source>
</reference>